<evidence type="ECO:0000313" key="2">
    <source>
        <dbReference type="EMBL" id="CAG9328432.1"/>
    </source>
</evidence>
<accession>A0AAU9K378</accession>
<dbReference type="EMBL" id="CAJZBQ010000046">
    <property type="protein sequence ID" value="CAG9328432.1"/>
    <property type="molecule type" value="Genomic_DNA"/>
</dbReference>
<reference evidence="2" key="1">
    <citation type="submission" date="2021-09" db="EMBL/GenBank/DDBJ databases">
        <authorList>
            <consortium name="AG Swart"/>
            <person name="Singh M."/>
            <person name="Singh A."/>
            <person name="Seah K."/>
            <person name="Emmerich C."/>
        </authorList>
    </citation>
    <scope>NUCLEOTIDE SEQUENCE</scope>
    <source>
        <strain evidence="2">ATCC30299</strain>
    </source>
</reference>
<dbReference type="AlphaFoldDB" id="A0AAU9K378"/>
<dbReference type="PANTHER" id="PTHR35381">
    <property type="entry name" value="EF-HAND DOMAIN-CONTAINING PROTEIN"/>
    <property type="match status" value="1"/>
</dbReference>
<comment type="caution">
    <text evidence="2">The sequence shown here is derived from an EMBL/GenBank/DDBJ whole genome shotgun (WGS) entry which is preliminary data.</text>
</comment>
<keyword evidence="1" id="KW-0175">Coiled coil</keyword>
<proteinExistence type="predicted"/>
<feature type="coiled-coil region" evidence="1">
    <location>
        <begin position="118"/>
        <end position="145"/>
    </location>
</feature>
<sequence length="503" mass="59310">MEQEDFSNGKGKEILIMHIELGNLGKEKLIIHENDVPDEIVHEFAAKFNLDEKIEKRLSEQIAIQIGLLVEEHEKAAELVSAKANSAAVKPVYERIQAANKLKKVSNTNIGEILYNKGLEFMDQLEEENEKKRQYEEEKEKKELTFMPKISEFPSNNKRRHRHLAEYLYEKERLRLLKIDQEKELQYAIEQRECTFTPTVNPMSKQILNRSRPASEDKFTDLYNEAYDLKKKREVLAKQYLKKVCTFRPNIISNNSSNCEDVVERLLLSKKYVEERLDYERKIMELPIDRDTGLELFKPSIGRPPAIERNRNDIPIGDFLYRLKRKSPQPQEFPHQPIEMDSKARSNKILQKAKIERYFDIYQQLSPDSQGEITYENINVENIEKDVYKIIKPFLEELQSINQKLSFGEFCESMDNLCKLLCNTDKNIITIKKKPIIEENKSLKKKSLSMTSFEGADMYERQLEIRQITQAKLEYQKQQNYDNEVEGCTFRPRITAYRPNQFN</sequence>
<organism evidence="2 3">
    <name type="scientific">Blepharisma stoltei</name>
    <dbReference type="NCBI Taxonomy" id="1481888"/>
    <lineage>
        <taxon>Eukaryota</taxon>
        <taxon>Sar</taxon>
        <taxon>Alveolata</taxon>
        <taxon>Ciliophora</taxon>
        <taxon>Postciliodesmatophora</taxon>
        <taxon>Heterotrichea</taxon>
        <taxon>Heterotrichida</taxon>
        <taxon>Blepharismidae</taxon>
        <taxon>Blepharisma</taxon>
    </lineage>
</organism>
<evidence type="ECO:0000256" key="1">
    <source>
        <dbReference type="SAM" id="Coils"/>
    </source>
</evidence>
<protein>
    <submittedName>
        <fullName evidence="2">Uncharacterized protein</fullName>
    </submittedName>
</protein>
<evidence type="ECO:0000313" key="3">
    <source>
        <dbReference type="Proteomes" id="UP001162131"/>
    </source>
</evidence>
<gene>
    <name evidence="2" type="ORF">BSTOLATCC_MIC46433</name>
</gene>
<dbReference type="Proteomes" id="UP001162131">
    <property type="component" value="Unassembled WGS sequence"/>
</dbReference>
<name>A0AAU9K378_9CILI</name>
<keyword evidence="3" id="KW-1185">Reference proteome</keyword>
<dbReference type="PANTHER" id="PTHR35381:SF1">
    <property type="entry name" value="EF-HAND DOMAIN-CONTAINING PROTEIN"/>
    <property type="match status" value="1"/>
</dbReference>